<dbReference type="EMBL" id="JARBDR010000440">
    <property type="protein sequence ID" value="KAJ8312742.1"/>
    <property type="molecule type" value="Genomic_DNA"/>
</dbReference>
<dbReference type="PANTHER" id="PTHR33206:SF1">
    <property type="entry name" value="DNA-DIRECTED DNA POLYMERASE"/>
    <property type="match status" value="1"/>
</dbReference>
<gene>
    <name evidence="1" type="ORF">KUTeg_010115</name>
</gene>
<proteinExistence type="predicted"/>
<protein>
    <recommendedName>
        <fullName evidence="3">DNA-directed DNA polymerase</fullName>
    </recommendedName>
</protein>
<sequence length="425" mass="49270">MPATLFEKLEEFGITVPLEERNFPWFICYDFESILENVELQQTTNLQWTRKHVPISVSICSNVPEHTEPMCIIDSNQNQLVKSMVEKMVDIAVNVKKLAIDKWSWVDKTITDKIHKYKCVEQESDSDEDEEIESQSQNKPCKPLENLQNELERYMTQVPVLGFNSANYDLNLIKQHIAKHLNMHGKGTFTVKKNNSYTCLSTPELKFLDIGQFLAAGSSYSSFLKAYKVEEHKGYFPYEWFDAARKLEHPELPPNTAFHSSLKNSNITLEEYDFCKKIWEEKQMTTFKEFLEWYNNFDVKPFVTAVERLQQFYFKKGIDVFKTAISVPGIARRMLFKCAKQQKVNFALCDRNNVDLYNTIKNGIVGGPSIIFKRHAKKRLHEFAEGNFANPLSDMMPTHCICGLSTNICLQAPLLEERPPTLNQK</sequence>
<accession>A0ABQ9F5T7</accession>
<organism evidence="1 2">
    <name type="scientific">Tegillarca granosa</name>
    <name type="common">Malaysian cockle</name>
    <name type="synonym">Anadara granosa</name>
    <dbReference type="NCBI Taxonomy" id="220873"/>
    <lineage>
        <taxon>Eukaryota</taxon>
        <taxon>Metazoa</taxon>
        <taxon>Spiralia</taxon>
        <taxon>Lophotrochozoa</taxon>
        <taxon>Mollusca</taxon>
        <taxon>Bivalvia</taxon>
        <taxon>Autobranchia</taxon>
        <taxon>Pteriomorphia</taxon>
        <taxon>Arcoida</taxon>
        <taxon>Arcoidea</taxon>
        <taxon>Arcidae</taxon>
        <taxon>Tegillarca</taxon>
    </lineage>
</organism>
<name>A0ABQ9F5T7_TEGGR</name>
<dbReference type="Proteomes" id="UP001217089">
    <property type="component" value="Unassembled WGS sequence"/>
</dbReference>
<dbReference type="PANTHER" id="PTHR33206">
    <property type="entry name" value="PROTEIN CBG10425"/>
    <property type="match status" value="1"/>
</dbReference>
<evidence type="ECO:0008006" key="3">
    <source>
        <dbReference type="Google" id="ProtNLM"/>
    </source>
</evidence>
<evidence type="ECO:0000313" key="2">
    <source>
        <dbReference type="Proteomes" id="UP001217089"/>
    </source>
</evidence>
<comment type="caution">
    <text evidence="1">The sequence shown here is derived from an EMBL/GenBank/DDBJ whole genome shotgun (WGS) entry which is preliminary data.</text>
</comment>
<evidence type="ECO:0000313" key="1">
    <source>
        <dbReference type="EMBL" id="KAJ8312742.1"/>
    </source>
</evidence>
<reference evidence="1 2" key="1">
    <citation type="submission" date="2022-12" db="EMBL/GenBank/DDBJ databases">
        <title>Chromosome-level genome of Tegillarca granosa.</title>
        <authorList>
            <person name="Kim J."/>
        </authorList>
    </citation>
    <scope>NUCLEOTIDE SEQUENCE [LARGE SCALE GENOMIC DNA]</scope>
    <source>
        <strain evidence="1">Teg-2019</strain>
        <tissue evidence="1">Adductor muscle</tissue>
    </source>
</reference>
<keyword evidence="2" id="KW-1185">Reference proteome</keyword>